<feature type="repeat" description="Solcar" evidence="12">
    <location>
        <begin position="12"/>
        <end position="98"/>
    </location>
</feature>
<keyword evidence="11 12" id="KW-0472">Membrane</keyword>
<comment type="subcellular location">
    <subcellularLocation>
        <location evidence="1">Mitochondrion inner membrane</location>
        <topology evidence="1">Multi-pass membrane protein</topology>
    </subcellularLocation>
</comment>
<dbReference type="GO" id="GO:0048250">
    <property type="term" value="P:iron import into the mitochondrion"/>
    <property type="evidence" value="ECO:0007669"/>
    <property type="project" value="TreeGrafter"/>
</dbReference>
<evidence type="ECO:0000256" key="11">
    <source>
        <dbReference type="ARBA" id="ARBA00023136"/>
    </source>
</evidence>
<dbReference type="OrthoDB" id="43906at2759"/>
<evidence type="ECO:0000256" key="8">
    <source>
        <dbReference type="ARBA" id="ARBA00023004"/>
    </source>
</evidence>
<keyword evidence="8" id="KW-0408">Iron</keyword>
<dbReference type="PANTHER" id="PTHR45758:SF20">
    <property type="entry name" value="MITOFERRIN-2"/>
    <property type="match status" value="1"/>
</dbReference>
<dbReference type="GO" id="GO:0015093">
    <property type="term" value="F:ferrous iron transmembrane transporter activity"/>
    <property type="evidence" value="ECO:0007669"/>
    <property type="project" value="TreeGrafter"/>
</dbReference>
<dbReference type="PANTHER" id="PTHR45758">
    <property type="entry name" value="MITOFERRIN-1-RELATED"/>
    <property type="match status" value="1"/>
</dbReference>
<dbReference type="EMBL" id="VTPC01002487">
    <property type="protein sequence ID" value="KAF2899967.1"/>
    <property type="molecule type" value="Genomic_DNA"/>
</dbReference>
<evidence type="ECO:0000256" key="5">
    <source>
        <dbReference type="ARBA" id="ARBA00022692"/>
    </source>
</evidence>
<evidence type="ECO:0000313" key="15">
    <source>
        <dbReference type="Proteomes" id="UP000801492"/>
    </source>
</evidence>
<evidence type="ECO:0008006" key="16">
    <source>
        <dbReference type="Google" id="ProtNLM"/>
    </source>
</evidence>
<evidence type="ECO:0000256" key="9">
    <source>
        <dbReference type="ARBA" id="ARBA00023065"/>
    </source>
</evidence>
<comment type="caution">
    <text evidence="14">The sequence shown here is derived from an EMBL/GenBank/DDBJ whole genome shotgun (WGS) entry which is preliminary data.</text>
</comment>
<dbReference type="Proteomes" id="UP000801492">
    <property type="component" value="Unassembled WGS sequence"/>
</dbReference>
<organism evidence="14 15">
    <name type="scientific">Ignelater luminosus</name>
    <name type="common">Cucubano</name>
    <name type="synonym">Pyrophorus luminosus</name>
    <dbReference type="NCBI Taxonomy" id="2038154"/>
    <lineage>
        <taxon>Eukaryota</taxon>
        <taxon>Metazoa</taxon>
        <taxon>Ecdysozoa</taxon>
        <taxon>Arthropoda</taxon>
        <taxon>Hexapoda</taxon>
        <taxon>Insecta</taxon>
        <taxon>Pterygota</taxon>
        <taxon>Neoptera</taxon>
        <taxon>Endopterygota</taxon>
        <taxon>Coleoptera</taxon>
        <taxon>Polyphaga</taxon>
        <taxon>Elateriformia</taxon>
        <taxon>Elateroidea</taxon>
        <taxon>Elateridae</taxon>
        <taxon>Agrypninae</taxon>
        <taxon>Pyrophorini</taxon>
        <taxon>Ignelater</taxon>
    </lineage>
</organism>
<keyword evidence="9" id="KW-0406">Ion transport</keyword>
<evidence type="ECO:0000256" key="2">
    <source>
        <dbReference type="ARBA" id="ARBA00006375"/>
    </source>
</evidence>
<gene>
    <name evidence="14" type="ORF">ILUMI_06219</name>
</gene>
<evidence type="ECO:0000256" key="7">
    <source>
        <dbReference type="ARBA" id="ARBA00022989"/>
    </source>
</evidence>
<dbReference type="InterPro" id="IPR018108">
    <property type="entry name" value="MCP_transmembrane"/>
</dbReference>
<dbReference type="Gene3D" id="1.50.40.10">
    <property type="entry name" value="Mitochondrial carrier domain"/>
    <property type="match status" value="1"/>
</dbReference>
<evidence type="ECO:0000256" key="6">
    <source>
        <dbReference type="ARBA" id="ARBA00022792"/>
    </source>
</evidence>
<reference evidence="14" key="1">
    <citation type="submission" date="2019-08" db="EMBL/GenBank/DDBJ databases">
        <title>The genome of the North American firefly Photinus pyralis.</title>
        <authorList>
            <consortium name="Photinus pyralis genome working group"/>
            <person name="Fallon T.R."/>
            <person name="Sander Lower S.E."/>
            <person name="Weng J.-K."/>
        </authorList>
    </citation>
    <scope>NUCLEOTIDE SEQUENCE</scope>
    <source>
        <strain evidence="14">TRF0915ILg1</strain>
        <tissue evidence="14">Whole body</tissue>
    </source>
</reference>
<dbReference type="GO" id="GO:0005743">
    <property type="term" value="C:mitochondrial inner membrane"/>
    <property type="evidence" value="ECO:0007669"/>
    <property type="project" value="UniProtKB-SubCell"/>
</dbReference>
<evidence type="ECO:0000256" key="4">
    <source>
        <dbReference type="ARBA" id="ARBA00022496"/>
    </source>
</evidence>
<keyword evidence="6" id="KW-0999">Mitochondrion inner membrane</keyword>
<evidence type="ECO:0000256" key="1">
    <source>
        <dbReference type="ARBA" id="ARBA00004448"/>
    </source>
</evidence>
<keyword evidence="15" id="KW-1185">Reference proteome</keyword>
<proteinExistence type="inferred from homology"/>
<accession>A0A8K0GFL4</accession>
<dbReference type="Pfam" id="PF00153">
    <property type="entry name" value="Mito_carr"/>
    <property type="match status" value="1"/>
</dbReference>
<evidence type="ECO:0000256" key="13">
    <source>
        <dbReference type="RuleBase" id="RU000488"/>
    </source>
</evidence>
<comment type="similarity">
    <text evidence="2 13">Belongs to the mitochondrial carrier (TC 2.A.29) family.</text>
</comment>
<dbReference type="AlphaFoldDB" id="A0A8K0GFL4"/>
<dbReference type="InterPro" id="IPR023395">
    <property type="entry name" value="MCP_dom_sf"/>
</dbReference>
<keyword evidence="5 12" id="KW-0812">Transmembrane</keyword>
<sequence>MNFEDYETLPTSNVITHMTAGAFAGVMEHCVMYPLDSVKTRMQSLLPSTMREGVSETFLKMVRHEGIFRPVRGMPAMIVGAGPAHAFYFSSYEYLKDTMIQYTNSTTYHPLIHGE</sequence>
<evidence type="ECO:0000256" key="12">
    <source>
        <dbReference type="PROSITE-ProRule" id="PRU00282"/>
    </source>
</evidence>
<keyword evidence="3 13" id="KW-0813">Transport</keyword>
<evidence type="ECO:0000256" key="10">
    <source>
        <dbReference type="ARBA" id="ARBA00023128"/>
    </source>
</evidence>
<dbReference type="SUPFAM" id="SSF103506">
    <property type="entry name" value="Mitochondrial carrier"/>
    <property type="match status" value="1"/>
</dbReference>
<evidence type="ECO:0000256" key="3">
    <source>
        <dbReference type="ARBA" id="ARBA00022448"/>
    </source>
</evidence>
<evidence type="ECO:0000313" key="14">
    <source>
        <dbReference type="EMBL" id="KAF2899967.1"/>
    </source>
</evidence>
<keyword evidence="7" id="KW-1133">Transmembrane helix</keyword>
<keyword evidence="10" id="KW-0496">Mitochondrion</keyword>
<keyword evidence="4" id="KW-0410">Iron transport</keyword>
<protein>
    <recommendedName>
        <fullName evidence="16">Mitoferrin-1</fullName>
    </recommendedName>
</protein>
<dbReference type="PROSITE" id="PS50920">
    <property type="entry name" value="SOLCAR"/>
    <property type="match status" value="1"/>
</dbReference>
<name>A0A8K0GFL4_IGNLU</name>